<feature type="transmembrane region" description="Helical" evidence="8">
    <location>
        <begin position="202"/>
        <end position="222"/>
    </location>
</feature>
<feature type="transmembrane region" description="Helical" evidence="8">
    <location>
        <begin position="524"/>
        <end position="544"/>
    </location>
</feature>
<dbReference type="PANTHER" id="PTHR42682">
    <property type="entry name" value="HYDROGENASE-4 COMPONENT F"/>
    <property type="match status" value="1"/>
</dbReference>
<reference evidence="11" key="1">
    <citation type="journal article" date="2019" name="Int. J. Syst. Evol. Microbiol.">
        <title>The Global Catalogue of Microorganisms (GCM) 10K type strain sequencing project: providing services to taxonomists for standard genome sequencing and annotation.</title>
        <authorList>
            <consortium name="The Broad Institute Genomics Platform"/>
            <consortium name="The Broad Institute Genome Sequencing Center for Infectious Disease"/>
            <person name="Wu L."/>
            <person name="Ma J."/>
        </authorList>
    </citation>
    <scope>NUCLEOTIDE SEQUENCE [LARGE SCALE GENOMIC DNA]</scope>
    <source>
        <strain evidence="11">KCTC 52094</strain>
    </source>
</reference>
<accession>A0ABV7FYP1</accession>
<evidence type="ECO:0000256" key="1">
    <source>
        <dbReference type="ARBA" id="ARBA00004651"/>
    </source>
</evidence>
<feature type="transmembrane region" description="Helical" evidence="8">
    <location>
        <begin position="268"/>
        <end position="287"/>
    </location>
</feature>
<dbReference type="PANTHER" id="PTHR42682:SF3">
    <property type="entry name" value="FORMATE HYDROGENLYASE SUBUNIT 3-RELATED"/>
    <property type="match status" value="1"/>
</dbReference>
<protein>
    <submittedName>
        <fullName evidence="10">Proton-conducting transporter membrane subunit</fullName>
    </submittedName>
</protein>
<feature type="transmembrane region" description="Helical" evidence="8">
    <location>
        <begin position="333"/>
        <end position="355"/>
    </location>
</feature>
<dbReference type="RefSeq" id="WP_379593278.1">
    <property type="nucleotide sequence ID" value="NZ_JBHRTN010000004.1"/>
</dbReference>
<keyword evidence="2" id="KW-1003">Cell membrane</keyword>
<proteinExistence type="predicted"/>
<comment type="subcellular location">
    <subcellularLocation>
        <location evidence="1">Cell membrane</location>
        <topology evidence="1">Multi-pass membrane protein</topology>
    </subcellularLocation>
    <subcellularLocation>
        <location evidence="7">Membrane</location>
        <topology evidence="7">Multi-pass membrane protein</topology>
    </subcellularLocation>
</comment>
<dbReference type="Pfam" id="PF00361">
    <property type="entry name" value="Proton_antipo_M"/>
    <property type="match status" value="1"/>
</dbReference>
<dbReference type="Proteomes" id="UP001595593">
    <property type="component" value="Unassembled WGS sequence"/>
</dbReference>
<keyword evidence="5" id="KW-0560">Oxidoreductase</keyword>
<evidence type="ECO:0000313" key="11">
    <source>
        <dbReference type="Proteomes" id="UP001595593"/>
    </source>
</evidence>
<sequence>MSATLAILLIVLLVLSLCGGFAARWPDAARLVHGGCAIVSLGFVTLAVLSLAMGGGAPVLLPVGPPWAPLSLALDGLSAWFLLLLGLVGLACGLFAWAHEAAAPPARLIPYPLFLFGMALTLAAADGFTLILGFEVMSLASWGLLVARAMETRDASARDAARLYLQFSLFGAACLVPAIGLLGGLAGDLSFAGLRAAPPTGWVAAAVMTLVLLGAGCKAGIWPLHGWLPIAHPVAPAGVSALMSAAMTKVALYVVARLVLDLGGPAQPPGWGAALLLLGAASALIGALRATQEVDGKTLLACSTIEHVGLVAMGLGLAAILRGADLGPLASVAAGAALLHALGHALFKTLLFLAAGEIESGAGSRRLDALGGLIHAMPLVAGAALVGAAAAAALPPLLGFAGEWLLLQALLSAWRVGSLWVQVLVAACTAVAALSAALGAFAMLRFWGLVFLGRARTPRTLGAQEAAPPARAALIGLAALLLLAGLVPGALLALGAPAVAQLSAHPGLVQAGLWSVGPSMLPGYQPLGVALLLVVAAAGLAALLRRATPLAPARGPVWDGGFIAPPAHLPFGDPDTQASASGFAQPLRRMLGGRLLAGREHVTGRPPGDPNPARIDADWHDPALPALLHSLRTARERLAGAAERLRGLTIRQFLALAFGTLLLLLALLVLLGQRGIGP</sequence>
<evidence type="ECO:0000256" key="7">
    <source>
        <dbReference type="RuleBase" id="RU000320"/>
    </source>
</evidence>
<name>A0ABV7FYP1_9PROT</name>
<keyword evidence="11" id="KW-1185">Reference proteome</keyword>
<feature type="domain" description="NADH:quinone oxidoreductase/Mrp antiporter transmembrane" evidence="9">
    <location>
        <begin position="126"/>
        <end position="421"/>
    </location>
</feature>
<dbReference type="EMBL" id="JBHRTN010000004">
    <property type="protein sequence ID" value="MFC3123922.1"/>
    <property type="molecule type" value="Genomic_DNA"/>
</dbReference>
<feature type="transmembrane region" description="Helical" evidence="8">
    <location>
        <begin position="234"/>
        <end position="256"/>
    </location>
</feature>
<evidence type="ECO:0000256" key="2">
    <source>
        <dbReference type="ARBA" id="ARBA00022475"/>
    </source>
</evidence>
<dbReference type="InterPro" id="IPR052175">
    <property type="entry name" value="ComplexI-like_HydComp"/>
</dbReference>
<organism evidence="10 11">
    <name type="scientific">Teichococcus globiformis</name>
    <dbReference type="NCBI Taxonomy" id="2307229"/>
    <lineage>
        <taxon>Bacteria</taxon>
        <taxon>Pseudomonadati</taxon>
        <taxon>Pseudomonadota</taxon>
        <taxon>Alphaproteobacteria</taxon>
        <taxon>Acetobacterales</taxon>
        <taxon>Roseomonadaceae</taxon>
        <taxon>Roseomonas</taxon>
    </lineage>
</organism>
<feature type="transmembrane region" description="Helical" evidence="8">
    <location>
        <begin position="299"/>
        <end position="321"/>
    </location>
</feature>
<evidence type="ECO:0000256" key="4">
    <source>
        <dbReference type="ARBA" id="ARBA00022989"/>
    </source>
</evidence>
<feature type="transmembrane region" description="Helical" evidence="8">
    <location>
        <begin position="109"/>
        <end position="142"/>
    </location>
</feature>
<dbReference type="PRINTS" id="PR01437">
    <property type="entry name" value="NUOXDRDTASE4"/>
</dbReference>
<evidence type="ECO:0000256" key="5">
    <source>
        <dbReference type="ARBA" id="ARBA00023002"/>
    </source>
</evidence>
<feature type="transmembrane region" description="Helical" evidence="8">
    <location>
        <begin position="38"/>
        <end position="61"/>
    </location>
</feature>
<keyword evidence="4 8" id="KW-1133">Transmembrane helix</keyword>
<feature type="transmembrane region" description="Helical" evidence="8">
    <location>
        <begin position="473"/>
        <end position="504"/>
    </location>
</feature>
<feature type="transmembrane region" description="Helical" evidence="8">
    <location>
        <begin position="163"/>
        <end position="182"/>
    </location>
</feature>
<feature type="transmembrane region" description="Helical" evidence="8">
    <location>
        <begin position="419"/>
        <end position="452"/>
    </location>
</feature>
<gene>
    <name evidence="10" type="ORF">ACFOD4_02520</name>
</gene>
<feature type="transmembrane region" description="Helical" evidence="8">
    <location>
        <begin position="73"/>
        <end position="97"/>
    </location>
</feature>
<evidence type="ECO:0000313" key="10">
    <source>
        <dbReference type="EMBL" id="MFC3123922.1"/>
    </source>
</evidence>
<dbReference type="InterPro" id="IPR003918">
    <property type="entry name" value="NADH_UbQ_OxRdtase"/>
</dbReference>
<evidence type="ECO:0000256" key="6">
    <source>
        <dbReference type="ARBA" id="ARBA00023136"/>
    </source>
</evidence>
<feature type="transmembrane region" description="Helical" evidence="8">
    <location>
        <begin position="376"/>
        <end position="399"/>
    </location>
</feature>
<keyword evidence="6 8" id="KW-0472">Membrane</keyword>
<comment type="caution">
    <text evidence="10">The sequence shown here is derived from an EMBL/GenBank/DDBJ whole genome shotgun (WGS) entry which is preliminary data.</text>
</comment>
<feature type="transmembrane region" description="Helical" evidence="8">
    <location>
        <begin position="653"/>
        <end position="672"/>
    </location>
</feature>
<evidence type="ECO:0000256" key="3">
    <source>
        <dbReference type="ARBA" id="ARBA00022692"/>
    </source>
</evidence>
<keyword evidence="3 7" id="KW-0812">Transmembrane</keyword>
<dbReference type="InterPro" id="IPR001750">
    <property type="entry name" value="ND/Mrp_TM"/>
</dbReference>
<evidence type="ECO:0000259" key="9">
    <source>
        <dbReference type="Pfam" id="PF00361"/>
    </source>
</evidence>
<evidence type="ECO:0000256" key="8">
    <source>
        <dbReference type="SAM" id="Phobius"/>
    </source>
</evidence>